<dbReference type="Gramene" id="GBG67589">
    <property type="protein sequence ID" value="GBG67589"/>
    <property type="gene ID" value="CBR_g718"/>
</dbReference>
<gene>
    <name evidence="6" type="ORF">CBR_g718</name>
</gene>
<dbReference type="PROSITE" id="PS51147">
    <property type="entry name" value="PFTA"/>
    <property type="match status" value="2"/>
</dbReference>
<dbReference type="Proteomes" id="UP000265515">
    <property type="component" value="Unassembled WGS sequence"/>
</dbReference>
<dbReference type="PANTHER" id="PTHR11129:SF3">
    <property type="entry name" value="PROTEIN PRENYLTRANSFERASE ALPHA SUBUNIT REPEAT-CONTAINING PROTEIN 1"/>
    <property type="match status" value="1"/>
</dbReference>
<dbReference type="AlphaFoldDB" id="A0A388KC29"/>
<dbReference type="SUPFAM" id="SSF48439">
    <property type="entry name" value="Protein prenylyltransferase"/>
    <property type="match status" value="1"/>
</dbReference>
<evidence type="ECO:0000256" key="1">
    <source>
        <dbReference type="ARBA" id="ARBA00006734"/>
    </source>
</evidence>
<evidence type="ECO:0000256" key="4">
    <source>
        <dbReference type="ARBA" id="ARBA00022737"/>
    </source>
</evidence>
<dbReference type="InterPro" id="IPR002088">
    <property type="entry name" value="Prenyl_trans_a"/>
</dbReference>
<proteinExistence type="inferred from homology"/>
<feature type="compositionally biased region" description="Basic and acidic residues" evidence="5">
    <location>
        <begin position="48"/>
        <end position="93"/>
    </location>
</feature>
<evidence type="ECO:0000256" key="3">
    <source>
        <dbReference type="ARBA" id="ARBA00022679"/>
    </source>
</evidence>
<feature type="region of interest" description="Disordered" evidence="5">
    <location>
        <begin position="256"/>
        <end position="276"/>
    </location>
</feature>
<evidence type="ECO:0008006" key="8">
    <source>
        <dbReference type="Google" id="ProtNLM"/>
    </source>
</evidence>
<accession>A0A388KC29</accession>
<evidence type="ECO:0000256" key="5">
    <source>
        <dbReference type="SAM" id="MobiDB-lite"/>
    </source>
</evidence>
<keyword evidence="4" id="KW-0677">Repeat</keyword>
<dbReference type="EMBL" id="BFEA01000089">
    <property type="protein sequence ID" value="GBG67589.1"/>
    <property type="molecule type" value="Genomic_DNA"/>
</dbReference>
<dbReference type="OrthoDB" id="1924260at2759"/>
<keyword evidence="7" id="KW-1185">Reference proteome</keyword>
<evidence type="ECO:0000256" key="2">
    <source>
        <dbReference type="ARBA" id="ARBA00022602"/>
    </source>
</evidence>
<comment type="similarity">
    <text evidence="1">Belongs to the protein prenyltransferase subunit alpha family.</text>
</comment>
<dbReference type="Gene3D" id="1.25.40.120">
    <property type="entry name" value="Protein prenylyltransferase"/>
    <property type="match status" value="1"/>
</dbReference>
<sequence>MKKEKAGGRDEERESGRTGDRAGGGGGGGGGGGIRGRGGRGGRGVGEGYRESREEKDINNHDDGAIAKSLSERSWHRTEVRNEMDPSSGRRDGAVTAVSRMKDVRSAALPLSISTSADTLAWGSKLVEQLDYLFRIDPSIDEVGLVPSTKGLDSLLLESTPAVANTHQVSAAVDNNNKKKKKSVLAEKYFHSLPSQSLENGSDLVDGACDGEGCGYDGCAFWLQKHKLAVAVPASEAMYTFASATLRKYCRATNIHSSAPKQDPNRNPAHEESSEMGGVCPLLTVAAGLGGGVMTGEGDDGFVDAGMDDTRSLLMKCTRVLVLMNGEHLTAWSTRKRIILAASTSSRTQFSRSLCSELHLAKLVICIHPKSGETWSHRRWVLTQIKEGKLYTDGQLSQLYESESQLVQKVAEMYTMNYRAWYHRCWLSQQISLKQVVDELRENDRWVRQHVADNCGFHYRECLLSRVLDLALRECDEAGISFLWSSFFADGEQSAQTREMLYVCGENASAGRQLVASLWKEEGKKCAGLIATYPGRESLWGFRRFLFHRWWRDIADGNFIRGAAASWNLKTSSTCDRRDHSHISYASVNCRAHHPPAEQVAWMNPEDELFLAERYLDSAEDDDNYLLGDGKQRRLACSYKLWVLQEVQKLLVREEAPSNGCLKDRLHDEVLQVLDDLANKYCPWMSAMWQARVQVLLSSQ</sequence>
<organism evidence="6 7">
    <name type="scientific">Chara braunii</name>
    <name type="common">Braun's stonewort</name>
    <dbReference type="NCBI Taxonomy" id="69332"/>
    <lineage>
        <taxon>Eukaryota</taxon>
        <taxon>Viridiplantae</taxon>
        <taxon>Streptophyta</taxon>
        <taxon>Charophyceae</taxon>
        <taxon>Charales</taxon>
        <taxon>Characeae</taxon>
        <taxon>Chara</taxon>
    </lineage>
</organism>
<name>A0A388KC29_CHABU</name>
<feature type="compositionally biased region" description="Basic and acidic residues" evidence="5">
    <location>
        <begin position="1"/>
        <end position="20"/>
    </location>
</feature>
<evidence type="ECO:0000313" key="7">
    <source>
        <dbReference type="Proteomes" id="UP000265515"/>
    </source>
</evidence>
<keyword evidence="3" id="KW-0808">Transferase</keyword>
<dbReference type="GO" id="GO:0005737">
    <property type="term" value="C:cytoplasm"/>
    <property type="evidence" value="ECO:0007669"/>
    <property type="project" value="TreeGrafter"/>
</dbReference>
<evidence type="ECO:0000313" key="6">
    <source>
        <dbReference type="EMBL" id="GBG67589.1"/>
    </source>
</evidence>
<dbReference type="Pfam" id="PF01239">
    <property type="entry name" value="PPTA"/>
    <property type="match status" value="2"/>
</dbReference>
<protein>
    <recommendedName>
        <fullName evidence="8">Protein prenyltransferase alpha subunit repeat-containing protein 1</fullName>
    </recommendedName>
</protein>
<reference evidence="6 7" key="1">
    <citation type="journal article" date="2018" name="Cell">
        <title>The Chara Genome: Secondary Complexity and Implications for Plant Terrestrialization.</title>
        <authorList>
            <person name="Nishiyama T."/>
            <person name="Sakayama H."/>
            <person name="Vries J.D."/>
            <person name="Buschmann H."/>
            <person name="Saint-Marcoux D."/>
            <person name="Ullrich K.K."/>
            <person name="Haas F.B."/>
            <person name="Vanderstraeten L."/>
            <person name="Becker D."/>
            <person name="Lang D."/>
            <person name="Vosolsobe S."/>
            <person name="Rombauts S."/>
            <person name="Wilhelmsson P.K.I."/>
            <person name="Janitza P."/>
            <person name="Kern R."/>
            <person name="Heyl A."/>
            <person name="Rumpler F."/>
            <person name="Villalobos L.I.A.C."/>
            <person name="Clay J.M."/>
            <person name="Skokan R."/>
            <person name="Toyoda A."/>
            <person name="Suzuki Y."/>
            <person name="Kagoshima H."/>
            <person name="Schijlen E."/>
            <person name="Tajeshwar N."/>
            <person name="Catarino B."/>
            <person name="Hetherington A.J."/>
            <person name="Saltykova A."/>
            <person name="Bonnot C."/>
            <person name="Breuninger H."/>
            <person name="Symeonidi A."/>
            <person name="Radhakrishnan G.V."/>
            <person name="Van Nieuwerburgh F."/>
            <person name="Deforce D."/>
            <person name="Chang C."/>
            <person name="Karol K.G."/>
            <person name="Hedrich R."/>
            <person name="Ulvskov P."/>
            <person name="Glockner G."/>
            <person name="Delwiche C.F."/>
            <person name="Petrasek J."/>
            <person name="Van de Peer Y."/>
            <person name="Friml J."/>
            <person name="Beilby M."/>
            <person name="Dolan L."/>
            <person name="Kohara Y."/>
            <person name="Sugano S."/>
            <person name="Fujiyama A."/>
            <person name="Delaux P.-M."/>
            <person name="Quint M."/>
            <person name="TheiBen G."/>
            <person name="Hagemann M."/>
            <person name="Harholt J."/>
            <person name="Dunand C."/>
            <person name="Zachgo S."/>
            <person name="Langdale J."/>
            <person name="Maumus F."/>
            <person name="Straeten D.V.D."/>
            <person name="Gould S.B."/>
            <person name="Rensing S.A."/>
        </authorList>
    </citation>
    <scope>NUCLEOTIDE SEQUENCE [LARGE SCALE GENOMIC DNA]</scope>
    <source>
        <strain evidence="6 7">S276</strain>
    </source>
</reference>
<feature type="region of interest" description="Disordered" evidence="5">
    <location>
        <begin position="1"/>
        <end position="94"/>
    </location>
</feature>
<dbReference type="GO" id="GO:0008318">
    <property type="term" value="F:protein prenyltransferase activity"/>
    <property type="evidence" value="ECO:0007669"/>
    <property type="project" value="InterPro"/>
</dbReference>
<keyword evidence="2" id="KW-0637">Prenyltransferase</keyword>
<dbReference type="STRING" id="69332.A0A388KC29"/>
<dbReference type="PANTHER" id="PTHR11129">
    <property type="entry name" value="PROTEIN FARNESYLTRANSFERASE ALPHA SUBUNIT/RAB GERANYLGERANYL TRANSFERASE ALPHA SUBUNIT"/>
    <property type="match status" value="1"/>
</dbReference>
<comment type="caution">
    <text evidence="6">The sequence shown here is derived from an EMBL/GenBank/DDBJ whole genome shotgun (WGS) entry which is preliminary data.</text>
</comment>
<feature type="compositionally biased region" description="Gly residues" evidence="5">
    <location>
        <begin position="21"/>
        <end position="47"/>
    </location>
</feature>